<accession>A0ABQ4UVX8</accession>
<feature type="chain" id="PRO_5046187274" evidence="1">
    <location>
        <begin position="31"/>
        <end position="68"/>
    </location>
</feature>
<feature type="signal peptide" evidence="1">
    <location>
        <begin position="1"/>
        <end position="30"/>
    </location>
</feature>
<dbReference type="EMBL" id="BPRE01000007">
    <property type="protein sequence ID" value="GJE75959.1"/>
    <property type="molecule type" value="Genomic_DNA"/>
</dbReference>
<protein>
    <submittedName>
        <fullName evidence="2">Uncharacterized protein</fullName>
    </submittedName>
</protein>
<sequence length="68" mass="7123">MRTYVIRVSSPNKAPTRFAVLAPSSGQAMAAMVADLSLSDIAEITGEVLNSNVAARLGLTPGRPLRLV</sequence>
<dbReference type="Proteomes" id="UP001055093">
    <property type="component" value="Unassembled WGS sequence"/>
</dbReference>
<name>A0ABQ4UVX8_9HYPH</name>
<evidence type="ECO:0000313" key="3">
    <source>
        <dbReference type="Proteomes" id="UP001055093"/>
    </source>
</evidence>
<keyword evidence="3" id="KW-1185">Reference proteome</keyword>
<reference evidence="2" key="1">
    <citation type="journal article" date="2021" name="Front. Microbiol.">
        <title>Comprehensive Comparative Genomics and Phenotyping of Methylobacterium Species.</title>
        <authorList>
            <person name="Alessa O."/>
            <person name="Ogura Y."/>
            <person name="Fujitani Y."/>
            <person name="Takami H."/>
            <person name="Hayashi T."/>
            <person name="Sahin N."/>
            <person name="Tani A."/>
        </authorList>
    </citation>
    <scope>NUCLEOTIDE SEQUENCE</scope>
    <source>
        <strain evidence="2">DSM 14458</strain>
    </source>
</reference>
<reference evidence="2" key="2">
    <citation type="submission" date="2021-08" db="EMBL/GenBank/DDBJ databases">
        <authorList>
            <person name="Tani A."/>
            <person name="Ola A."/>
            <person name="Ogura Y."/>
            <person name="Katsura K."/>
            <person name="Hayashi T."/>
        </authorList>
    </citation>
    <scope>NUCLEOTIDE SEQUENCE</scope>
    <source>
        <strain evidence="2">DSM 14458</strain>
    </source>
</reference>
<evidence type="ECO:0000256" key="1">
    <source>
        <dbReference type="SAM" id="SignalP"/>
    </source>
</evidence>
<evidence type="ECO:0000313" key="2">
    <source>
        <dbReference type="EMBL" id="GJE75959.1"/>
    </source>
</evidence>
<organism evidence="2 3">
    <name type="scientific">Methylorubrum suomiense</name>
    <dbReference type="NCBI Taxonomy" id="144191"/>
    <lineage>
        <taxon>Bacteria</taxon>
        <taxon>Pseudomonadati</taxon>
        <taxon>Pseudomonadota</taxon>
        <taxon>Alphaproteobacteria</taxon>
        <taxon>Hyphomicrobiales</taxon>
        <taxon>Methylobacteriaceae</taxon>
        <taxon>Methylorubrum</taxon>
    </lineage>
</organism>
<proteinExistence type="predicted"/>
<gene>
    <name evidence="2" type="ORF">BGCPKDLD_2548</name>
</gene>
<comment type="caution">
    <text evidence="2">The sequence shown here is derived from an EMBL/GenBank/DDBJ whole genome shotgun (WGS) entry which is preliminary data.</text>
</comment>
<keyword evidence="1" id="KW-0732">Signal</keyword>